<name>G2XZK4_BOTF4</name>
<reference evidence="2" key="1">
    <citation type="journal article" date="2011" name="PLoS Genet.">
        <title>Genomic analysis of the necrotrophic fungal pathogens Sclerotinia sclerotiorum and Botrytis cinerea.</title>
        <authorList>
            <person name="Amselem J."/>
            <person name="Cuomo C.A."/>
            <person name="van Kan J.A."/>
            <person name="Viaud M."/>
            <person name="Benito E.P."/>
            <person name="Couloux A."/>
            <person name="Coutinho P.M."/>
            <person name="de Vries R.P."/>
            <person name="Dyer P.S."/>
            <person name="Fillinger S."/>
            <person name="Fournier E."/>
            <person name="Gout L."/>
            <person name="Hahn M."/>
            <person name="Kohn L."/>
            <person name="Lapalu N."/>
            <person name="Plummer K.M."/>
            <person name="Pradier J.M."/>
            <person name="Quevillon E."/>
            <person name="Sharon A."/>
            <person name="Simon A."/>
            <person name="ten Have A."/>
            <person name="Tudzynski B."/>
            <person name="Tudzynski P."/>
            <person name="Wincker P."/>
            <person name="Andrew M."/>
            <person name="Anthouard V."/>
            <person name="Beever R.E."/>
            <person name="Beffa R."/>
            <person name="Benoit I."/>
            <person name="Bouzid O."/>
            <person name="Brault B."/>
            <person name="Chen Z."/>
            <person name="Choquer M."/>
            <person name="Collemare J."/>
            <person name="Cotton P."/>
            <person name="Danchin E.G."/>
            <person name="Da Silva C."/>
            <person name="Gautier A."/>
            <person name="Giraud C."/>
            <person name="Giraud T."/>
            <person name="Gonzalez C."/>
            <person name="Grossetete S."/>
            <person name="Guldener U."/>
            <person name="Henrissat B."/>
            <person name="Howlett B.J."/>
            <person name="Kodira C."/>
            <person name="Kretschmer M."/>
            <person name="Lappartient A."/>
            <person name="Leroch M."/>
            <person name="Levis C."/>
            <person name="Mauceli E."/>
            <person name="Neuveglise C."/>
            <person name="Oeser B."/>
            <person name="Pearson M."/>
            <person name="Poulain J."/>
            <person name="Poussereau N."/>
            <person name="Quesneville H."/>
            <person name="Rascle C."/>
            <person name="Schumacher J."/>
            <person name="Segurens B."/>
            <person name="Sexton A."/>
            <person name="Silva E."/>
            <person name="Sirven C."/>
            <person name="Soanes D.M."/>
            <person name="Talbot N.J."/>
            <person name="Templeton M."/>
            <person name="Yandava C."/>
            <person name="Yarden O."/>
            <person name="Zeng Q."/>
            <person name="Rollins J.A."/>
            <person name="Lebrun M.H."/>
            <person name="Dickman M."/>
        </authorList>
    </citation>
    <scope>NUCLEOTIDE SEQUENCE [LARGE SCALE GENOMIC DNA]</scope>
    <source>
        <strain evidence="2">T4</strain>
    </source>
</reference>
<organism evidence="1 2">
    <name type="scientific">Botryotinia fuckeliana (strain T4)</name>
    <name type="common">Noble rot fungus</name>
    <name type="synonym">Botrytis cinerea</name>
    <dbReference type="NCBI Taxonomy" id="999810"/>
    <lineage>
        <taxon>Eukaryota</taxon>
        <taxon>Fungi</taxon>
        <taxon>Dikarya</taxon>
        <taxon>Ascomycota</taxon>
        <taxon>Pezizomycotina</taxon>
        <taxon>Leotiomycetes</taxon>
        <taxon>Helotiales</taxon>
        <taxon>Sclerotiniaceae</taxon>
        <taxon>Botrytis</taxon>
    </lineage>
</organism>
<evidence type="ECO:0000313" key="1">
    <source>
        <dbReference type="EMBL" id="CCD45891.1"/>
    </source>
</evidence>
<gene>
    <name evidence="1" type="ORF">BofuT4_P049090.1</name>
</gene>
<dbReference type="HOGENOM" id="CLU_2305640_0_0_1"/>
<evidence type="ECO:0000313" key="2">
    <source>
        <dbReference type="Proteomes" id="UP000008177"/>
    </source>
</evidence>
<proteinExistence type="predicted"/>
<sequence length="100" mass="11046">MTINSHYSNSSTPDTLSTSDRVARIKGWLLAQPKCPTYPTSPSQGNNLNTKSNLQLLEGTFTTDMRAQRSNATLLDNSSFTSTQHNAVVANISFWTRQLP</sequence>
<dbReference type="EMBL" id="FQ790278">
    <property type="protein sequence ID" value="CCD45891.1"/>
    <property type="molecule type" value="Genomic_DNA"/>
</dbReference>
<dbReference type="Proteomes" id="UP000008177">
    <property type="component" value="Unplaced contigs"/>
</dbReference>
<protein>
    <submittedName>
        <fullName evidence="1">Uncharacterized protein</fullName>
    </submittedName>
</protein>
<dbReference type="InParanoid" id="G2XZK4"/>
<dbReference type="AlphaFoldDB" id="G2XZK4"/>
<accession>G2XZK4</accession>